<comment type="caution">
    <text evidence="2">The sequence shown here is derived from an EMBL/GenBank/DDBJ whole genome shotgun (WGS) entry which is preliminary data.</text>
</comment>
<protein>
    <submittedName>
        <fullName evidence="2">Uncharacterized protein</fullName>
    </submittedName>
</protein>
<feature type="non-terminal residue" evidence="2">
    <location>
        <position position="1"/>
    </location>
</feature>
<feature type="region of interest" description="Disordered" evidence="1">
    <location>
        <begin position="1"/>
        <end position="22"/>
    </location>
</feature>
<evidence type="ECO:0000256" key="1">
    <source>
        <dbReference type="SAM" id="MobiDB-lite"/>
    </source>
</evidence>
<name>A0AAV4TSV9_9ARAC</name>
<dbReference type="AlphaFoldDB" id="A0AAV4TSV9"/>
<keyword evidence="3" id="KW-1185">Reference proteome</keyword>
<organism evidence="2 3">
    <name type="scientific">Caerostris darwini</name>
    <dbReference type="NCBI Taxonomy" id="1538125"/>
    <lineage>
        <taxon>Eukaryota</taxon>
        <taxon>Metazoa</taxon>
        <taxon>Ecdysozoa</taxon>
        <taxon>Arthropoda</taxon>
        <taxon>Chelicerata</taxon>
        <taxon>Arachnida</taxon>
        <taxon>Araneae</taxon>
        <taxon>Araneomorphae</taxon>
        <taxon>Entelegynae</taxon>
        <taxon>Araneoidea</taxon>
        <taxon>Araneidae</taxon>
        <taxon>Caerostris</taxon>
    </lineage>
</organism>
<evidence type="ECO:0000313" key="3">
    <source>
        <dbReference type="Proteomes" id="UP001054837"/>
    </source>
</evidence>
<proteinExistence type="predicted"/>
<reference evidence="2 3" key="1">
    <citation type="submission" date="2021-06" db="EMBL/GenBank/DDBJ databases">
        <title>Caerostris darwini draft genome.</title>
        <authorList>
            <person name="Kono N."/>
            <person name="Arakawa K."/>
        </authorList>
    </citation>
    <scope>NUCLEOTIDE SEQUENCE [LARGE SCALE GENOMIC DNA]</scope>
</reference>
<dbReference type="Proteomes" id="UP001054837">
    <property type="component" value="Unassembled WGS sequence"/>
</dbReference>
<sequence length="63" mass="7457">TERRREITIRQSVRKPAPDGRAVHKVNRWKGRKKLLAKMRLSPQCGSRNKIEIGRRTLKLRPK</sequence>
<evidence type="ECO:0000313" key="2">
    <source>
        <dbReference type="EMBL" id="GIY48264.1"/>
    </source>
</evidence>
<gene>
    <name evidence="2" type="ORF">CDAR_310501</name>
</gene>
<accession>A0AAV4TSV9</accession>
<dbReference type="EMBL" id="BPLQ01010087">
    <property type="protein sequence ID" value="GIY48264.1"/>
    <property type="molecule type" value="Genomic_DNA"/>
</dbReference>